<accession>A0A5B6WNJ9</accession>
<dbReference type="EMBL" id="SMMG02000002">
    <property type="protein sequence ID" value="KAA3483449.1"/>
    <property type="molecule type" value="Genomic_DNA"/>
</dbReference>
<dbReference type="OrthoDB" id="642895at2759"/>
<dbReference type="AlphaFoldDB" id="A0A5B6WNJ9"/>
<reference evidence="2" key="1">
    <citation type="journal article" date="2019" name="Plant Biotechnol. J.">
        <title>Genome sequencing of the Australian wild diploid species Gossypium australe highlights disease resistance and delayed gland morphogenesis.</title>
        <authorList>
            <person name="Cai Y."/>
            <person name="Cai X."/>
            <person name="Wang Q."/>
            <person name="Wang P."/>
            <person name="Zhang Y."/>
            <person name="Cai C."/>
            <person name="Xu Y."/>
            <person name="Wang K."/>
            <person name="Zhou Z."/>
            <person name="Wang C."/>
            <person name="Geng S."/>
            <person name="Li B."/>
            <person name="Dong Q."/>
            <person name="Hou Y."/>
            <person name="Wang H."/>
            <person name="Ai P."/>
            <person name="Liu Z."/>
            <person name="Yi F."/>
            <person name="Sun M."/>
            <person name="An G."/>
            <person name="Cheng J."/>
            <person name="Zhang Y."/>
            <person name="Shi Q."/>
            <person name="Xie Y."/>
            <person name="Shi X."/>
            <person name="Chang Y."/>
            <person name="Huang F."/>
            <person name="Chen Y."/>
            <person name="Hong S."/>
            <person name="Mi L."/>
            <person name="Sun Q."/>
            <person name="Zhang L."/>
            <person name="Zhou B."/>
            <person name="Peng R."/>
            <person name="Zhang X."/>
            <person name="Liu F."/>
        </authorList>
    </citation>
    <scope>NUCLEOTIDE SEQUENCE [LARGE SCALE GENOMIC DNA]</scope>
    <source>
        <strain evidence="2">cv. PA1801</strain>
    </source>
</reference>
<evidence type="ECO:0000313" key="1">
    <source>
        <dbReference type="EMBL" id="KAA3483449.1"/>
    </source>
</evidence>
<proteinExistence type="predicted"/>
<protein>
    <submittedName>
        <fullName evidence="1">65-kDa microtubule-associated protein 6 isoform X1</fullName>
    </submittedName>
</protein>
<keyword evidence="2" id="KW-1185">Reference proteome</keyword>
<evidence type="ECO:0000313" key="2">
    <source>
        <dbReference type="Proteomes" id="UP000325315"/>
    </source>
</evidence>
<gene>
    <name evidence="1" type="ORF">EPI10_005623</name>
</gene>
<comment type="caution">
    <text evidence="1">The sequence shown here is derived from an EMBL/GenBank/DDBJ whole genome shotgun (WGS) entry which is preliminary data.</text>
</comment>
<name>A0A5B6WNJ9_9ROSI</name>
<organism evidence="1 2">
    <name type="scientific">Gossypium australe</name>
    <dbReference type="NCBI Taxonomy" id="47621"/>
    <lineage>
        <taxon>Eukaryota</taxon>
        <taxon>Viridiplantae</taxon>
        <taxon>Streptophyta</taxon>
        <taxon>Embryophyta</taxon>
        <taxon>Tracheophyta</taxon>
        <taxon>Spermatophyta</taxon>
        <taxon>Magnoliopsida</taxon>
        <taxon>eudicotyledons</taxon>
        <taxon>Gunneridae</taxon>
        <taxon>Pentapetalae</taxon>
        <taxon>rosids</taxon>
        <taxon>malvids</taxon>
        <taxon>Malvales</taxon>
        <taxon>Malvaceae</taxon>
        <taxon>Malvoideae</taxon>
        <taxon>Gossypium</taxon>
    </lineage>
</organism>
<dbReference type="Proteomes" id="UP000325315">
    <property type="component" value="Unassembled WGS sequence"/>
</dbReference>
<sequence length="65" mass="7988">MLFAIAEREKRRNHLKLAICSQNSVKRNNYKLVRRYMLTNGKYRQTWLNHSLVFYPVIGRRFWVC</sequence>